<comment type="caution">
    <text evidence="2">The sequence shown here is derived from an EMBL/GenBank/DDBJ whole genome shotgun (WGS) entry which is preliminary data.</text>
</comment>
<gene>
    <name evidence="2" type="ORF">R3P38DRAFT_3233839</name>
</gene>
<feature type="region of interest" description="Disordered" evidence="1">
    <location>
        <begin position="551"/>
        <end position="573"/>
    </location>
</feature>
<evidence type="ECO:0000313" key="3">
    <source>
        <dbReference type="Proteomes" id="UP001362999"/>
    </source>
</evidence>
<reference evidence="2 3" key="1">
    <citation type="journal article" date="2024" name="J Genomics">
        <title>Draft genome sequencing and assembly of Favolaschia claudopus CIRM-BRFM 2984 isolated from oak limbs.</title>
        <authorList>
            <person name="Navarro D."/>
            <person name="Drula E."/>
            <person name="Chaduli D."/>
            <person name="Cazenave R."/>
            <person name="Ahrendt S."/>
            <person name="Wang J."/>
            <person name="Lipzen A."/>
            <person name="Daum C."/>
            <person name="Barry K."/>
            <person name="Grigoriev I.V."/>
            <person name="Favel A."/>
            <person name="Rosso M.N."/>
            <person name="Martin F."/>
        </authorList>
    </citation>
    <scope>NUCLEOTIDE SEQUENCE [LARGE SCALE GENOMIC DNA]</scope>
    <source>
        <strain evidence="2 3">CIRM-BRFM 2984</strain>
    </source>
</reference>
<organism evidence="2 3">
    <name type="scientific">Favolaschia claudopus</name>
    <dbReference type="NCBI Taxonomy" id="2862362"/>
    <lineage>
        <taxon>Eukaryota</taxon>
        <taxon>Fungi</taxon>
        <taxon>Dikarya</taxon>
        <taxon>Basidiomycota</taxon>
        <taxon>Agaricomycotina</taxon>
        <taxon>Agaricomycetes</taxon>
        <taxon>Agaricomycetidae</taxon>
        <taxon>Agaricales</taxon>
        <taxon>Marasmiineae</taxon>
        <taxon>Mycenaceae</taxon>
        <taxon>Favolaschia</taxon>
    </lineage>
</organism>
<dbReference type="Proteomes" id="UP001362999">
    <property type="component" value="Unassembled WGS sequence"/>
</dbReference>
<accession>A0AAV9ZHN9</accession>
<evidence type="ECO:0000256" key="1">
    <source>
        <dbReference type="SAM" id="MobiDB-lite"/>
    </source>
</evidence>
<feature type="compositionally biased region" description="Basic residues" evidence="1">
    <location>
        <begin position="867"/>
        <end position="876"/>
    </location>
</feature>
<proteinExistence type="predicted"/>
<dbReference type="AlphaFoldDB" id="A0AAV9ZHN9"/>
<feature type="compositionally biased region" description="Low complexity" evidence="1">
    <location>
        <begin position="706"/>
        <end position="721"/>
    </location>
</feature>
<feature type="region of interest" description="Disordered" evidence="1">
    <location>
        <begin position="867"/>
        <end position="939"/>
    </location>
</feature>
<keyword evidence="3" id="KW-1185">Reference proteome</keyword>
<feature type="compositionally biased region" description="Acidic residues" evidence="1">
    <location>
        <begin position="914"/>
        <end position="933"/>
    </location>
</feature>
<dbReference type="EMBL" id="JAWWNJ010000148">
    <property type="protein sequence ID" value="KAK6981726.1"/>
    <property type="molecule type" value="Genomic_DNA"/>
</dbReference>
<protein>
    <submittedName>
        <fullName evidence="2">Uncharacterized protein</fullName>
    </submittedName>
</protein>
<feature type="region of interest" description="Disordered" evidence="1">
    <location>
        <begin position="682"/>
        <end position="770"/>
    </location>
</feature>
<evidence type="ECO:0000313" key="2">
    <source>
        <dbReference type="EMBL" id="KAK6981726.1"/>
    </source>
</evidence>
<name>A0AAV9ZHN9_9AGAR</name>
<sequence>MSTAPDPKFPLYSGSRMSCTAGYYTPPQVYSKMKFELRRIPQVNSRVVKDGQGRRWELWSPNSMQTPFLPGWRAPGPIPPLPAKEEERRYDGHTGRMDCLFSPHYSGEFIAHWPYLRRPYSVKPDDFAYAAYEPLMDQWDVNPSDHRMGSFRLGFIHRLSTLRSELDGRMEAVGARLRAGSTTWANRPQYTTSTVITELMGVRSWADAVDRGVGAQRGLREKEAWLSLTHARRVLGRATLDQLRGVQFPRADERFLGVWVNGLNEGAVLANMYAGIPCFIVHSYASEDLTRADVNSAISTRSDFVTGTDVIPAVLESPYQKLARMDAFRLDAPLRPSNETILQTTPAPEEEKLSSSLYLEQLGVQPASWKKADFDANTEPFDLLGWRQGSAVQTATPQAPLIFIPPSAPTIEPAPGASSTKSDKYAHQELERRMIHPDRVAWIVPPAVAVAEREGKWAKYELTELESGRTAFVYRGKGKEPETDDKFFDRVKKRRLYLNEYEVPAGVLNKGVFGVPVPRYPFVIVDGIREKMENPRRKPVAPLEEELPFLPGREPSISDKGKGKGRATAEQEAEEWAKDAMRGIEVPEQIPEEEATNVLVILGLSEDFRAATFESLARDAFHFARAKPLLIVNADGRMWIRFATITEGKQAFGTIYAVAQKQNSRVEYGRDEHLAAVLSRATDTWTSPEVAAKEAESAAALPPPAGNSAGPSQGSSSAPVAPSSPPKRPPAAETAAEPPRPPNPARPAEFNYRSRSRSKSSSSSSRSRSRFRLHPVHDIALALVQTPATATVLVPVLDLILVLDLADATALAPVPVLARLPRAGLGLAPYHGSLSNNASARLLDRHRHRNSRHLLLRLSLRQCVARRDRKRQKKKREAQQASGVAQQEGGRVEPTPSTSQPLDQVILIPGEDMNWPDDDAMIGEGWAAEDDEDARMGPA</sequence>